<name>A0A242N361_CABSO</name>
<evidence type="ECO:0000256" key="2">
    <source>
        <dbReference type="ARBA" id="ARBA00023125"/>
    </source>
</evidence>
<accession>A0A242N361</accession>
<comment type="caution">
    <text evidence="6">The sequence shown here is derived from an EMBL/GenBank/DDBJ whole genome shotgun (WGS) entry which is preliminary data.</text>
</comment>
<evidence type="ECO:0000256" key="1">
    <source>
        <dbReference type="ARBA" id="ARBA00023015"/>
    </source>
</evidence>
<dbReference type="Gene3D" id="1.10.357.10">
    <property type="entry name" value="Tetracycline Repressor, domain 2"/>
    <property type="match status" value="1"/>
</dbReference>
<evidence type="ECO:0000259" key="4">
    <source>
        <dbReference type="Pfam" id="PF00440"/>
    </source>
</evidence>
<dbReference type="PANTHER" id="PTHR47506">
    <property type="entry name" value="TRANSCRIPTIONAL REGULATORY PROTEIN"/>
    <property type="match status" value="1"/>
</dbReference>
<dbReference type="InterPro" id="IPR036271">
    <property type="entry name" value="Tet_transcr_reg_TetR-rel_C_sf"/>
</dbReference>
<dbReference type="SUPFAM" id="SSF46689">
    <property type="entry name" value="Homeodomain-like"/>
    <property type="match status" value="1"/>
</dbReference>
<keyword evidence="1" id="KW-0805">Transcription regulation</keyword>
<dbReference type="PANTHER" id="PTHR47506:SF1">
    <property type="entry name" value="HTH-TYPE TRANSCRIPTIONAL REGULATOR YJDC"/>
    <property type="match status" value="1"/>
</dbReference>
<reference evidence="6 7" key="1">
    <citation type="submission" date="2017-03" db="EMBL/GenBank/DDBJ databases">
        <title>Genome analysis of strain PAMC 26577.</title>
        <authorList>
            <person name="Oh H.-M."/>
            <person name="Yang J.-A."/>
        </authorList>
    </citation>
    <scope>NUCLEOTIDE SEQUENCE [LARGE SCALE GENOMIC DNA]</scope>
    <source>
        <strain evidence="6 7">PAMC 26577</strain>
    </source>
</reference>
<dbReference type="AlphaFoldDB" id="A0A242N361"/>
<gene>
    <name evidence="6" type="ORF">PAMC26577_05140</name>
</gene>
<dbReference type="Pfam" id="PF00440">
    <property type="entry name" value="TetR_N"/>
    <property type="match status" value="1"/>
</dbReference>
<dbReference type="SUPFAM" id="SSF48498">
    <property type="entry name" value="Tetracyclin repressor-like, C-terminal domain"/>
    <property type="match status" value="1"/>
</dbReference>
<feature type="domain" description="Tetracyclin repressor-like C-terminal" evidence="5">
    <location>
        <begin position="89"/>
        <end position="182"/>
    </location>
</feature>
<dbReference type="InterPro" id="IPR001647">
    <property type="entry name" value="HTH_TetR"/>
</dbReference>
<proteinExistence type="predicted"/>
<evidence type="ECO:0000259" key="5">
    <source>
        <dbReference type="Pfam" id="PF16925"/>
    </source>
</evidence>
<evidence type="ECO:0000313" key="6">
    <source>
        <dbReference type="EMBL" id="OTP78013.1"/>
    </source>
</evidence>
<keyword evidence="2" id="KW-0238">DNA-binding</keyword>
<dbReference type="Pfam" id="PF16925">
    <property type="entry name" value="TetR_C_13"/>
    <property type="match status" value="1"/>
</dbReference>
<dbReference type="GO" id="GO:0003677">
    <property type="term" value="F:DNA binding"/>
    <property type="evidence" value="ECO:0007669"/>
    <property type="project" value="UniProtKB-KW"/>
</dbReference>
<dbReference type="Proteomes" id="UP000195221">
    <property type="component" value="Unassembled WGS sequence"/>
</dbReference>
<organism evidence="6 7">
    <name type="scientific">Caballeronia sordidicola</name>
    <name type="common">Burkholderia sordidicola</name>
    <dbReference type="NCBI Taxonomy" id="196367"/>
    <lineage>
        <taxon>Bacteria</taxon>
        <taxon>Pseudomonadati</taxon>
        <taxon>Pseudomonadota</taxon>
        <taxon>Betaproteobacteria</taxon>
        <taxon>Burkholderiales</taxon>
        <taxon>Burkholderiaceae</taxon>
        <taxon>Caballeronia</taxon>
    </lineage>
</organism>
<protein>
    <submittedName>
        <fullName evidence="6">Transcriptional regulator, TetR family</fullName>
    </submittedName>
</protein>
<sequence>MFDKETAIQQAMTLFWTHGYEATSLSSLKSAMGDISAPSFYAAFGSKELLFREVLARYLASFGQVSASLRDASLAPRKAIELTLRRSAKMQTDASHPSGCLLVLATATCSEESQELHDALADERRLNSSAMLGCVQRAIRNKELPKATDAVALAAMLDSFYLGMTIKARDGATFDELDRAIDQMMGLWDALAGVSTKKKAAKAGRDRQAAVFS</sequence>
<dbReference type="InterPro" id="IPR009057">
    <property type="entry name" value="Homeodomain-like_sf"/>
</dbReference>
<feature type="domain" description="HTH tetR-type" evidence="4">
    <location>
        <begin position="8"/>
        <end position="54"/>
    </location>
</feature>
<dbReference type="EMBL" id="NBTZ01000026">
    <property type="protein sequence ID" value="OTP78013.1"/>
    <property type="molecule type" value="Genomic_DNA"/>
</dbReference>
<evidence type="ECO:0000313" key="7">
    <source>
        <dbReference type="Proteomes" id="UP000195221"/>
    </source>
</evidence>
<dbReference type="Gene3D" id="1.10.10.60">
    <property type="entry name" value="Homeodomain-like"/>
    <property type="match status" value="1"/>
</dbReference>
<evidence type="ECO:0000256" key="3">
    <source>
        <dbReference type="ARBA" id="ARBA00023163"/>
    </source>
</evidence>
<keyword evidence="3" id="KW-0804">Transcription</keyword>
<dbReference type="InterPro" id="IPR011075">
    <property type="entry name" value="TetR_C"/>
</dbReference>